<comment type="caution">
    <text evidence="2">The sequence shown here is derived from an EMBL/GenBank/DDBJ whole genome shotgun (WGS) entry which is preliminary data.</text>
</comment>
<name>A0A3D9ZNS6_9ACTN</name>
<accession>A0A3D9ZNS6</accession>
<sequence>MAESQALALVNSWPVDTVAVTVVNKAGVLARTGPETALPWASVTKPLTALTVLAAVDDGLVSLDDPAGPPGSTVRHLLAHASGLNMSDDQVMGKPGQRRIYSNRGFEVLADHVADRAEGSFADLMIDLVLDQLDMPDTVLEGSAASKVTGPVGDLATLARELLNPTIAPALTREASQVAFPGLSGVLPGYGRQDPNDWGLGFEVRADKSPHWTGANNSPATFGHFGQTGTFLWVDPVAGLACACLTDRAFGDWAIPLWPALSDAVLAEFAQRP</sequence>
<protein>
    <submittedName>
        <fullName evidence="2">CubicO group peptidase (Beta-lactamase class C family)</fullName>
    </submittedName>
</protein>
<dbReference type="EMBL" id="QUMQ01000001">
    <property type="protein sequence ID" value="REF97593.1"/>
    <property type="molecule type" value="Genomic_DNA"/>
</dbReference>
<dbReference type="RefSeq" id="WP_203783611.1">
    <property type="nucleotide sequence ID" value="NZ_BONB01000017.1"/>
</dbReference>
<dbReference type="Proteomes" id="UP000256913">
    <property type="component" value="Unassembled WGS sequence"/>
</dbReference>
<dbReference type="InterPro" id="IPR001466">
    <property type="entry name" value="Beta-lactam-related"/>
</dbReference>
<evidence type="ECO:0000259" key="1">
    <source>
        <dbReference type="Pfam" id="PF00144"/>
    </source>
</evidence>
<proteinExistence type="predicted"/>
<dbReference type="AlphaFoldDB" id="A0A3D9ZNS6"/>
<dbReference type="SUPFAM" id="SSF56601">
    <property type="entry name" value="beta-lactamase/transpeptidase-like"/>
    <property type="match status" value="1"/>
</dbReference>
<dbReference type="PANTHER" id="PTHR43283:SF15">
    <property type="entry name" value="CONSERVED PROTEIN"/>
    <property type="match status" value="1"/>
</dbReference>
<evidence type="ECO:0000313" key="2">
    <source>
        <dbReference type="EMBL" id="REF97593.1"/>
    </source>
</evidence>
<gene>
    <name evidence="2" type="ORF">DFJ67_3597</name>
</gene>
<keyword evidence="3" id="KW-1185">Reference proteome</keyword>
<dbReference type="InterPro" id="IPR012338">
    <property type="entry name" value="Beta-lactam/transpept-like"/>
</dbReference>
<dbReference type="InterPro" id="IPR050789">
    <property type="entry name" value="Diverse_Enzym_Activities"/>
</dbReference>
<organism evidence="2 3">
    <name type="scientific">Asanoa ferruginea</name>
    <dbReference type="NCBI Taxonomy" id="53367"/>
    <lineage>
        <taxon>Bacteria</taxon>
        <taxon>Bacillati</taxon>
        <taxon>Actinomycetota</taxon>
        <taxon>Actinomycetes</taxon>
        <taxon>Micromonosporales</taxon>
        <taxon>Micromonosporaceae</taxon>
        <taxon>Asanoa</taxon>
    </lineage>
</organism>
<dbReference type="Pfam" id="PF00144">
    <property type="entry name" value="Beta-lactamase"/>
    <property type="match status" value="1"/>
</dbReference>
<dbReference type="PANTHER" id="PTHR43283">
    <property type="entry name" value="BETA-LACTAMASE-RELATED"/>
    <property type="match status" value="1"/>
</dbReference>
<dbReference type="Gene3D" id="3.40.710.10">
    <property type="entry name" value="DD-peptidase/beta-lactamase superfamily"/>
    <property type="match status" value="1"/>
</dbReference>
<feature type="domain" description="Beta-lactamase-related" evidence="1">
    <location>
        <begin position="19"/>
        <end position="250"/>
    </location>
</feature>
<reference evidence="2 3" key="1">
    <citation type="submission" date="2018-08" db="EMBL/GenBank/DDBJ databases">
        <title>Sequencing the genomes of 1000 actinobacteria strains.</title>
        <authorList>
            <person name="Klenk H.-P."/>
        </authorList>
    </citation>
    <scope>NUCLEOTIDE SEQUENCE [LARGE SCALE GENOMIC DNA]</scope>
    <source>
        <strain evidence="2 3">DSM 44099</strain>
    </source>
</reference>
<evidence type="ECO:0000313" key="3">
    <source>
        <dbReference type="Proteomes" id="UP000256913"/>
    </source>
</evidence>